<evidence type="ECO:0000256" key="1">
    <source>
        <dbReference type="ARBA" id="ARBA00006754"/>
    </source>
</evidence>
<feature type="domain" description="CdaR GGDEF-like" evidence="4">
    <location>
        <begin position="176"/>
        <end position="277"/>
    </location>
</feature>
<feature type="domain" description="PucR C-terminal helix-turn-helix" evidence="3">
    <location>
        <begin position="329"/>
        <end position="386"/>
    </location>
</feature>
<keyword evidence="7" id="KW-1185">Reference proteome</keyword>
<feature type="domain" description="PucR-like N-terminal" evidence="5">
    <location>
        <begin position="13"/>
        <end position="173"/>
    </location>
</feature>
<comment type="similarity">
    <text evidence="1">Belongs to the CdaR family.</text>
</comment>
<accession>A0ABX1SG00</accession>
<evidence type="ECO:0000259" key="5">
    <source>
        <dbReference type="Pfam" id="PF25906"/>
    </source>
</evidence>
<dbReference type="EMBL" id="JAAXLA010000057">
    <property type="protein sequence ID" value="NMI00482.1"/>
    <property type="molecule type" value="Genomic_DNA"/>
</dbReference>
<dbReference type="InterPro" id="IPR025736">
    <property type="entry name" value="PucR_C-HTH_dom"/>
</dbReference>
<dbReference type="RefSeq" id="WP_169383951.1">
    <property type="nucleotide sequence ID" value="NZ_JAAXLA010000057.1"/>
</dbReference>
<dbReference type="Pfam" id="PF13556">
    <property type="entry name" value="HTH_30"/>
    <property type="match status" value="1"/>
</dbReference>
<dbReference type="InterPro" id="IPR041522">
    <property type="entry name" value="CdaR_GGDEF"/>
</dbReference>
<evidence type="ECO:0000313" key="6">
    <source>
        <dbReference type="EMBL" id="NMI00482.1"/>
    </source>
</evidence>
<organism evidence="6 7">
    <name type="scientific">Pseudonocardia acidicola</name>
    <dbReference type="NCBI Taxonomy" id="2724939"/>
    <lineage>
        <taxon>Bacteria</taxon>
        <taxon>Bacillati</taxon>
        <taxon>Actinomycetota</taxon>
        <taxon>Actinomycetes</taxon>
        <taxon>Pseudonocardiales</taxon>
        <taxon>Pseudonocardiaceae</taxon>
        <taxon>Pseudonocardia</taxon>
    </lineage>
</organism>
<dbReference type="Pfam" id="PF25906">
    <property type="entry name" value="PucR-like_N"/>
    <property type="match status" value="1"/>
</dbReference>
<sequence>MNAGGDNARLRDLVSAIVDRMPAILDEVRVLLEAEHPDYAAFLAEEIDEVVAVSEGYVGRLVGLVENPTASAPGAGMEQALFEEIGRLHHRQGRDITSLLAAYRIGATVAWRHVAESALQLGIPVEAFAALAGAVFAAVDQLSTASLHGYVQAQSDDAHARERLREELGELLLSDRSDSAAVRAAAARADWPMPRGAAVIVVDPDNEVGRASLARLDDSCLRVRRPDALIAIVPDPSGPGRRSRLAEVLRGTAAVVGAGVPLDRLPASLHFAELAVRLRRARVLDDDPLFVDEHLDAIIVHHDERLLAALRRQYLAPLDSLPEPTRERLAATLTSWLMHMGNRQAVAAELHVHPQTVRYRLAQLRELFGSALADPASRATLLLALAWGAAEDDTGEQRAASPRPAHRDDAARDTRAR</sequence>
<dbReference type="PANTHER" id="PTHR33744:SF1">
    <property type="entry name" value="DNA-BINDING TRANSCRIPTIONAL ACTIVATOR ADER"/>
    <property type="match status" value="1"/>
</dbReference>
<evidence type="ECO:0000259" key="4">
    <source>
        <dbReference type="Pfam" id="PF17853"/>
    </source>
</evidence>
<dbReference type="PANTHER" id="PTHR33744">
    <property type="entry name" value="CARBOHYDRATE DIACID REGULATOR"/>
    <property type="match status" value="1"/>
</dbReference>
<protein>
    <submittedName>
        <fullName evidence="6">PucR family transcriptional regulator</fullName>
    </submittedName>
</protein>
<dbReference type="Gene3D" id="1.10.10.2840">
    <property type="entry name" value="PucR C-terminal helix-turn-helix domain"/>
    <property type="match status" value="1"/>
</dbReference>
<evidence type="ECO:0000256" key="2">
    <source>
        <dbReference type="SAM" id="MobiDB-lite"/>
    </source>
</evidence>
<reference evidence="6 7" key="1">
    <citation type="submission" date="2020-04" db="EMBL/GenBank/DDBJ databases">
        <authorList>
            <person name="Klaysubun C."/>
            <person name="Duangmal K."/>
            <person name="Lipun K."/>
        </authorList>
    </citation>
    <scope>NUCLEOTIDE SEQUENCE [LARGE SCALE GENOMIC DNA]</scope>
    <source>
        <strain evidence="6 7">K10HN5</strain>
    </source>
</reference>
<dbReference type="Proteomes" id="UP000820669">
    <property type="component" value="Unassembled WGS sequence"/>
</dbReference>
<feature type="region of interest" description="Disordered" evidence="2">
    <location>
        <begin position="392"/>
        <end position="417"/>
    </location>
</feature>
<name>A0ABX1SG00_9PSEU</name>
<dbReference type="InterPro" id="IPR042070">
    <property type="entry name" value="PucR_C-HTH_sf"/>
</dbReference>
<gene>
    <name evidence="6" type="ORF">HF526_24680</name>
</gene>
<evidence type="ECO:0000313" key="7">
    <source>
        <dbReference type="Proteomes" id="UP000820669"/>
    </source>
</evidence>
<dbReference type="Pfam" id="PF17853">
    <property type="entry name" value="GGDEF_2"/>
    <property type="match status" value="1"/>
</dbReference>
<dbReference type="InterPro" id="IPR058663">
    <property type="entry name" value="PucR-like_N"/>
</dbReference>
<comment type="caution">
    <text evidence="6">The sequence shown here is derived from an EMBL/GenBank/DDBJ whole genome shotgun (WGS) entry which is preliminary data.</text>
</comment>
<feature type="compositionally biased region" description="Basic and acidic residues" evidence="2">
    <location>
        <begin position="405"/>
        <end position="417"/>
    </location>
</feature>
<dbReference type="InterPro" id="IPR051448">
    <property type="entry name" value="CdaR-like_regulators"/>
</dbReference>
<evidence type="ECO:0000259" key="3">
    <source>
        <dbReference type="Pfam" id="PF13556"/>
    </source>
</evidence>
<proteinExistence type="inferred from homology"/>